<comment type="caution">
    <text evidence="1">The sequence shown here is derived from an EMBL/GenBank/DDBJ whole genome shotgun (WGS) entry which is preliminary data.</text>
</comment>
<evidence type="ECO:0000313" key="1">
    <source>
        <dbReference type="EMBL" id="CAJ0940294.1"/>
    </source>
</evidence>
<keyword evidence="2" id="KW-1185">Reference proteome</keyword>
<dbReference type="EMBL" id="CAUEEQ010016767">
    <property type="protein sequence ID" value="CAJ0940294.1"/>
    <property type="molecule type" value="Genomic_DNA"/>
</dbReference>
<feature type="non-terminal residue" evidence="1">
    <location>
        <position position="105"/>
    </location>
</feature>
<sequence length="105" mass="11193">QCTSLISTAAHSLPFLIKKDAQDQILPCLAVPCAQVVSQLSGSDVTSLLQCLCGSGVTSPQQQLTSLLQNKLGLTLLCQILDRGEELMSSECPTALNQSLWYVVS</sequence>
<organism evidence="1 2">
    <name type="scientific">Ranitomeya imitator</name>
    <name type="common">mimic poison frog</name>
    <dbReference type="NCBI Taxonomy" id="111125"/>
    <lineage>
        <taxon>Eukaryota</taxon>
        <taxon>Metazoa</taxon>
        <taxon>Chordata</taxon>
        <taxon>Craniata</taxon>
        <taxon>Vertebrata</taxon>
        <taxon>Euteleostomi</taxon>
        <taxon>Amphibia</taxon>
        <taxon>Batrachia</taxon>
        <taxon>Anura</taxon>
        <taxon>Neobatrachia</taxon>
        <taxon>Hyloidea</taxon>
        <taxon>Dendrobatidae</taxon>
        <taxon>Dendrobatinae</taxon>
        <taxon>Ranitomeya</taxon>
    </lineage>
</organism>
<accession>A0ABN9LHM5</accession>
<feature type="non-terminal residue" evidence="1">
    <location>
        <position position="1"/>
    </location>
</feature>
<name>A0ABN9LHM5_9NEOB</name>
<evidence type="ECO:0000313" key="2">
    <source>
        <dbReference type="Proteomes" id="UP001176940"/>
    </source>
</evidence>
<proteinExistence type="predicted"/>
<dbReference type="Proteomes" id="UP001176940">
    <property type="component" value="Unassembled WGS sequence"/>
</dbReference>
<reference evidence="1" key="1">
    <citation type="submission" date="2023-07" db="EMBL/GenBank/DDBJ databases">
        <authorList>
            <person name="Stuckert A."/>
        </authorList>
    </citation>
    <scope>NUCLEOTIDE SEQUENCE</scope>
</reference>
<gene>
    <name evidence="1" type="ORF">RIMI_LOCUS8457683</name>
</gene>
<protein>
    <submittedName>
        <fullName evidence="1">Uncharacterized protein</fullName>
    </submittedName>
</protein>